<comment type="function">
    <text evidence="7">Essential cell division protein.</text>
</comment>
<keyword evidence="4 7" id="KW-1133">Transmembrane helix</keyword>
<organism evidence="9 10">
    <name type="scientific">Lederbergia citri</name>
    <dbReference type="NCBI Taxonomy" id="2833580"/>
    <lineage>
        <taxon>Bacteria</taxon>
        <taxon>Bacillati</taxon>
        <taxon>Bacillota</taxon>
        <taxon>Bacilli</taxon>
        <taxon>Bacillales</taxon>
        <taxon>Bacillaceae</taxon>
        <taxon>Lederbergia</taxon>
    </lineage>
</organism>
<evidence type="ECO:0000256" key="7">
    <source>
        <dbReference type="HAMAP-Rule" id="MF_00910"/>
    </source>
</evidence>
<protein>
    <recommendedName>
        <fullName evidence="7 8">Cell division protein FtsL</fullName>
    </recommendedName>
</protein>
<keyword evidence="1 7" id="KW-1003">Cell membrane</keyword>
<evidence type="ECO:0000256" key="8">
    <source>
        <dbReference type="NCBIfam" id="TIGR02209"/>
    </source>
</evidence>
<evidence type="ECO:0000256" key="6">
    <source>
        <dbReference type="ARBA" id="ARBA00023306"/>
    </source>
</evidence>
<keyword evidence="2 7" id="KW-0132">Cell division</keyword>
<evidence type="ECO:0000256" key="1">
    <source>
        <dbReference type="ARBA" id="ARBA00022475"/>
    </source>
</evidence>
<proteinExistence type="inferred from homology"/>
<accession>A0A942TA10</accession>
<comment type="subcellular location">
    <subcellularLocation>
        <location evidence="7">Cell membrane</location>
        <topology evidence="7">Single-pass type II membrane protein</topology>
    </subcellularLocation>
    <text evidence="7">Localizes to the division septum where it forms a ring structure.</text>
</comment>
<name>A0A942TA10_9BACI</name>
<sequence length="120" mass="13630">MSNLARKHYEQHVETQQQTQVQVKTIKRHAKITPGEKFLAILLVAFVIVMAVQIISAQAQIYEVNKNIEDAKTAIHEQQKINEDLGSQVKELSSPEKLFDKAKELGLNLDPNKVRGIEKK</sequence>
<dbReference type="GO" id="GO:0005886">
    <property type="term" value="C:plasma membrane"/>
    <property type="evidence" value="ECO:0007669"/>
    <property type="project" value="UniProtKB-SubCell"/>
</dbReference>
<comment type="similarity">
    <text evidence="7">Belongs to the FtsL family.</text>
</comment>
<evidence type="ECO:0000256" key="5">
    <source>
        <dbReference type="ARBA" id="ARBA00023136"/>
    </source>
</evidence>
<dbReference type="Proteomes" id="UP000681414">
    <property type="component" value="Unassembled WGS sequence"/>
</dbReference>
<evidence type="ECO:0000256" key="3">
    <source>
        <dbReference type="ARBA" id="ARBA00022692"/>
    </source>
</evidence>
<dbReference type="Pfam" id="PF04977">
    <property type="entry name" value="DivIC"/>
    <property type="match status" value="1"/>
</dbReference>
<keyword evidence="10" id="KW-1185">Reference proteome</keyword>
<dbReference type="GO" id="GO:0043093">
    <property type="term" value="P:FtsZ-dependent cytokinesis"/>
    <property type="evidence" value="ECO:0007669"/>
    <property type="project" value="UniProtKB-UniRule"/>
</dbReference>
<evidence type="ECO:0000313" key="9">
    <source>
        <dbReference type="EMBL" id="MBS4193890.1"/>
    </source>
</evidence>
<dbReference type="HAMAP" id="MF_00910">
    <property type="entry name" value="FtsL"/>
    <property type="match status" value="1"/>
</dbReference>
<reference evidence="9 10" key="1">
    <citation type="submission" date="2021-05" db="EMBL/GenBank/DDBJ databases">
        <title>Novel Bacillus species.</title>
        <authorList>
            <person name="Liu G."/>
        </authorList>
    </citation>
    <scope>NUCLEOTIDE SEQUENCE [LARGE SCALE GENOMIC DNA]</scope>
    <source>
        <strain evidence="10">FJAT-49780</strain>
    </source>
</reference>
<keyword evidence="3 7" id="KW-0812">Transmembrane</keyword>
<dbReference type="GO" id="GO:0032153">
    <property type="term" value="C:cell division site"/>
    <property type="evidence" value="ECO:0007669"/>
    <property type="project" value="UniProtKB-UniRule"/>
</dbReference>
<dbReference type="InterPro" id="IPR011922">
    <property type="entry name" value="Cell_div_FtsL"/>
</dbReference>
<evidence type="ECO:0000256" key="2">
    <source>
        <dbReference type="ARBA" id="ARBA00022618"/>
    </source>
</evidence>
<feature type="transmembrane region" description="Helical" evidence="7">
    <location>
        <begin position="38"/>
        <end position="56"/>
    </location>
</feature>
<dbReference type="RefSeq" id="WP_213123122.1">
    <property type="nucleotide sequence ID" value="NZ_JAGYPG010000001.1"/>
</dbReference>
<comment type="caution">
    <text evidence="9">The sequence shown here is derived from an EMBL/GenBank/DDBJ whole genome shotgun (WGS) entry which is preliminary data.</text>
</comment>
<dbReference type="InterPro" id="IPR007060">
    <property type="entry name" value="FtsL/DivIC"/>
</dbReference>
<evidence type="ECO:0000256" key="4">
    <source>
        <dbReference type="ARBA" id="ARBA00022989"/>
    </source>
</evidence>
<keyword evidence="6 7" id="KW-0131">Cell cycle</keyword>
<dbReference type="EMBL" id="JAGYPG010000001">
    <property type="protein sequence ID" value="MBS4193890.1"/>
    <property type="molecule type" value="Genomic_DNA"/>
</dbReference>
<dbReference type="NCBIfam" id="TIGR02209">
    <property type="entry name" value="ftsL_broad"/>
    <property type="match status" value="1"/>
</dbReference>
<dbReference type="AlphaFoldDB" id="A0A942TA10"/>
<evidence type="ECO:0000313" key="10">
    <source>
        <dbReference type="Proteomes" id="UP000681414"/>
    </source>
</evidence>
<keyword evidence="5 7" id="KW-0472">Membrane</keyword>
<gene>
    <name evidence="7 9" type="primary">ftsL</name>
    <name evidence="9" type="ORF">KHA97_02230</name>
</gene>